<comment type="caution">
    <text evidence="2">The sequence shown here is derived from an EMBL/GenBank/DDBJ whole genome shotgun (WGS) entry which is preliminary data.</text>
</comment>
<name>A0A699SXW1_TANCI</name>
<feature type="region of interest" description="Disordered" evidence="1">
    <location>
        <begin position="1"/>
        <end position="42"/>
    </location>
</feature>
<organism evidence="2">
    <name type="scientific">Tanacetum cinerariifolium</name>
    <name type="common">Dalmatian daisy</name>
    <name type="synonym">Chrysanthemum cinerariifolium</name>
    <dbReference type="NCBI Taxonomy" id="118510"/>
    <lineage>
        <taxon>Eukaryota</taxon>
        <taxon>Viridiplantae</taxon>
        <taxon>Streptophyta</taxon>
        <taxon>Embryophyta</taxon>
        <taxon>Tracheophyta</taxon>
        <taxon>Spermatophyta</taxon>
        <taxon>Magnoliopsida</taxon>
        <taxon>eudicotyledons</taxon>
        <taxon>Gunneridae</taxon>
        <taxon>Pentapetalae</taxon>
        <taxon>asterids</taxon>
        <taxon>campanulids</taxon>
        <taxon>Asterales</taxon>
        <taxon>Asteraceae</taxon>
        <taxon>Asteroideae</taxon>
        <taxon>Anthemideae</taxon>
        <taxon>Anthemidinae</taxon>
        <taxon>Tanacetum</taxon>
    </lineage>
</organism>
<dbReference type="EMBL" id="BKCJ011195707">
    <property type="protein sequence ID" value="GFD02103.1"/>
    <property type="molecule type" value="Genomic_DNA"/>
</dbReference>
<reference evidence="2" key="1">
    <citation type="journal article" date="2019" name="Sci. Rep.">
        <title>Draft genome of Tanacetum cinerariifolium, the natural source of mosquito coil.</title>
        <authorList>
            <person name="Yamashiro T."/>
            <person name="Shiraishi A."/>
            <person name="Satake H."/>
            <person name="Nakayama K."/>
        </authorList>
    </citation>
    <scope>NUCLEOTIDE SEQUENCE</scope>
</reference>
<sequence>IPMGSKEEAERIKRKGINLEQESTKKQKSLEEITEEAMSPEEVPEEKVKQMMHLVPIEEVYVEALQVKYPIIDWKVHLEGQRSYWKIISPVFATATVVIPVTRRKVKEVMVEYKTPKKQKVQEQIDAHVAKELEEQLEKEDQRMAKQIAKDAEVARIHTEEEL</sequence>
<gene>
    <name evidence="2" type="ORF">Tci_874072</name>
</gene>
<evidence type="ECO:0000313" key="2">
    <source>
        <dbReference type="EMBL" id="GFD02103.1"/>
    </source>
</evidence>
<feature type="non-terminal residue" evidence="2">
    <location>
        <position position="1"/>
    </location>
</feature>
<protein>
    <submittedName>
        <fullName evidence="2">Uncharacterized protein</fullName>
    </submittedName>
</protein>
<dbReference type="AlphaFoldDB" id="A0A699SXW1"/>
<feature type="compositionally biased region" description="Basic and acidic residues" evidence="1">
    <location>
        <begin position="1"/>
        <end position="11"/>
    </location>
</feature>
<accession>A0A699SXW1</accession>
<feature type="compositionally biased region" description="Basic and acidic residues" evidence="1">
    <location>
        <begin position="22"/>
        <end position="31"/>
    </location>
</feature>
<proteinExistence type="predicted"/>
<feature type="compositionally biased region" description="Acidic residues" evidence="1">
    <location>
        <begin position="32"/>
        <end position="42"/>
    </location>
</feature>
<evidence type="ECO:0000256" key="1">
    <source>
        <dbReference type="SAM" id="MobiDB-lite"/>
    </source>
</evidence>